<proteinExistence type="inferred from homology"/>
<dbReference type="InterPro" id="IPR035980">
    <property type="entry name" value="Ribosomal_bS6_sf"/>
</dbReference>
<reference evidence="5 6" key="1">
    <citation type="journal article" date="2016" name="Nat. Commun.">
        <title>Thousands of microbial genomes shed light on interconnected biogeochemical processes in an aquifer system.</title>
        <authorList>
            <person name="Anantharaman K."/>
            <person name="Brown C.T."/>
            <person name="Hug L.A."/>
            <person name="Sharon I."/>
            <person name="Castelle C.J."/>
            <person name="Probst A.J."/>
            <person name="Thomas B.C."/>
            <person name="Singh A."/>
            <person name="Wilkins M.J."/>
            <person name="Karaoz U."/>
            <person name="Brodie E.L."/>
            <person name="Williams K.H."/>
            <person name="Hubbard S.S."/>
            <person name="Banfield J.F."/>
        </authorList>
    </citation>
    <scope>NUCLEOTIDE SEQUENCE [LARGE SCALE GENOMIC DNA]</scope>
</reference>
<dbReference type="InterPro" id="IPR000529">
    <property type="entry name" value="Ribosomal_bS6"/>
</dbReference>
<keyword evidence="3" id="KW-0694">RNA-binding</keyword>
<evidence type="ECO:0000256" key="4">
    <source>
        <dbReference type="SAM" id="MobiDB-lite"/>
    </source>
</evidence>
<dbReference type="AlphaFoldDB" id="A0A1G1YHK4"/>
<name>A0A1G1YHK4_9BACT</name>
<dbReference type="GO" id="GO:0005737">
    <property type="term" value="C:cytoplasm"/>
    <property type="evidence" value="ECO:0007669"/>
    <property type="project" value="UniProtKB-ARBA"/>
</dbReference>
<sequence>MTENIPITGIKNYELFYLVSNQYTEDELKTIKEKVNSILKKYGGQLGYSESLGKKKLAYPINKINHGYYVITEFELADPTLMKSISNDLKLDKEVLRAQLIAKPKITLKEIERQKRQRAKAAEEAKPKAEERPMAKQKESKKVDMKQLDEKLDEILKDDAII</sequence>
<evidence type="ECO:0000256" key="3">
    <source>
        <dbReference type="HAMAP-Rule" id="MF_00360"/>
    </source>
</evidence>
<dbReference type="SUPFAM" id="SSF54995">
    <property type="entry name" value="Ribosomal protein S6"/>
    <property type="match status" value="1"/>
</dbReference>
<comment type="caution">
    <text evidence="5">The sequence shown here is derived from an EMBL/GenBank/DDBJ whole genome shotgun (WGS) entry which is preliminary data.</text>
</comment>
<accession>A0A1G1YHK4</accession>
<dbReference type="EMBL" id="MHIM01000030">
    <property type="protein sequence ID" value="OGY51835.1"/>
    <property type="molecule type" value="Genomic_DNA"/>
</dbReference>
<dbReference type="InterPro" id="IPR020814">
    <property type="entry name" value="Ribosomal_S6_plastid/chlpt"/>
</dbReference>
<evidence type="ECO:0000256" key="1">
    <source>
        <dbReference type="ARBA" id="ARBA00009512"/>
    </source>
</evidence>
<comment type="function">
    <text evidence="3">Binds together with bS18 to 16S ribosomal RNA.</text>
</comment>
<keyword evidence="3 5" id="KW-0689">Ribosomal protein</keyword>
<dbReference type="PANTHER" id="PTHR21011:SF1">
    <property type="entry name" value="SMALL RIBOSOMAL SUBUNIT PROTEIN BS6M"/>
    <property type="match status" value="1"/>
</dbReference>
<keyword evidence="3" id="KW-0687">Ribonucleoprotein</keyword>
<dbReference type="Gene3D" id="3.30.70.60">
    <property type="match status" value="1"/>
</dbReference>
<dbReference type="HAMAP" id="MF_00360">
    <property type="entry name" value="Ribosomal_bS6"/>
    <property type="match status" value="1"/>
</dbReference>
<dbReference type="PANTHER" id="PTHR21011">
    <property type="entry name" value="MITOCHONDRIAL 28S RIBOSOMAL PROTEIN S6"/>
    <property type="match status" value="1"/>
</dbReference>
<dbReference type="GO" id="GO:0070181">
    <property type="term" value="F:small ribosomal subunit rRNA binding"/>
    <property type="evidence" value="ECO:0007669"/>
    <property type="project" value="TreeGrafter"/>
</dbReference>
<evidence type="ECO:0000313" key="6">
    <source>
        <dbReference type="Proteomes" id="UP000177376"/>
    </source>
</evidence>
<dbReference type="Pfam" id="PF01250">
    <property type="entry name" value="Ribosomal_S6"/>
    <property type="match status" value="1"/>
</dbReference>
<feature type="region of interest" description="Disordered" evidence="4">
    <location>
        <begin position="114"/>
        <end position="145"/>
    </location>
</feature>
<dbReference type="InterPro" id="IPR014717">
    <property type="entry name" value="Transl_elong_EF1B/ribsomal_bS6"/>
</dbReference>
<dbReference type="GO" id="GO:1990904">
    <property type="term" value="C:ribonucleoprotein complex"/>
    <property type="evidence" value="ECO:0007669"/>
    <property type="project" value="UniProtKB-KW"/>
</dbReference>
<keyword evidence="3" id="KW-0699">rRNA-binding</keyword>
<gene>
    <name evidence="3" type="primary">rpsF</name>
    <name evidence="5" type="ORF">A3A02_03600</name>
</gene>
<dbReference type="Proteomes" id="UP000177376">
    <property type="component" value="Unassembled WGS sequence"/>
</dbReference>
<dbReference type="GO" id="GO:0005840">
    <property type="term" value="C:ribosome"/>
    <property type="evidence" value="ECO:0007669"/>
    <property type="project" value="UniProtKB-KW"/>
</dbReference>
<evidence type="ECO:0000313" key="5">
    <source>
        <dbReference type="EMBL" id="OGY51835.1"/>
    </source>
</evidence>
<dbReference type="NCBIfam" id="TIGR00166">
    <property type="entry name" value="S6"/>
    <property type="match status" value="1"/>
</dbReference>
<dbReference type="GO" id="GO:0003735">
    <property type="term" value="F:structural constituent of ribosome"/>
    <property type="evidence" value="ECO:0007669"/>
    <property type="project" value="InterPro"/>
</dbReference>
<dbReference type="CDD" id="cd00473">
    <property type="entry name" value="bS6"/>
    <property type="match status" value="1"/>
</dbReference>
<organism evidence="5 6">
    <name type="scientific">Candidatus Buchananbacteria bacterium RIFCSPLOWO2_01_FULL_39_33</name>
    <dbReference type="NCBI Taxonomy" id="1797543"/>
    <lineage>
        <taxon>Bacteria</taxon>
        <taxon>Candidatus Buchananiibacteriota</taxon>
    </lineage>
</organism>
<dbReference type="GO" id="GO:0006412">
    <property type="term" value="P:translation"/>
    <property type="evidence" value="ECO:0007669"/>
    <property type="project" value="UniProtKB-UniRule"/>
</dbReference>
<protein>
    <recommendedName>
        <fullName evidence="2 3">Small ribosomal subunit protein bS6</fullName>
    </recommendedName>
</protein>
<comment type="similarity">
    <text evidence="1 3">Belongs to the bacterial ribosomal protein bS6 family.</text>
</comment>
<evidence type="ECO:0000256" key="2">
    <source>
        <dbReference type="ARBA" id="ARBA00035294"/>
    </source>
</evidence>